<reference evidence="2 3" key="1">
    <citation type="submission" date="2020-11" db="EMBL/GenBank/DDBJ databases">
        <authorList>
            <person name="Sun Q."/>
        </authorList>
    </citation>
    <scope>NUCLEOTIDE SEQUENCE [LARGE SCALE GENOMIC DNA]</scope>
    <source>
        <strain evidence="2 3">P8398</strain>
    </source>
</reference>
<accession>A0AA49A7C2</accession>
<evidence type="ECO:0000256" key="1">
    <source>
        <dbReference type="SAM" id="MobiDB-lite"/>
    </source>
</evidence>
<keyword evidence="3" id="KW-1185">Reference proteome</keyword>
<sequence length="45" mass="4547">MSAWPIHTSTSPAVSASSSPRAPISESILPMSACCRPSSNGCVNA</sequence>
<feature type="compositionally biased region" description="Low complexity" evidence="1">
    <location>
        <begin position="9"/>
        <end position="22"/>
    </location>
</feature>
<evidence type="ECO:0000313" key="2">
    <source>
        <dbReference type="EMBL" id="QPI48425.1"/>
    </source>
</evidence>
<proteinExistence type="predicted"/>
<organism evidence="2 3">
    <name type="scientific">Massilia antarctica</name>
    <dbReference type="NCBI Taxonomy" id="2765360"/>
    <lineage>
        <taxon>Bacteria</taxon>
        <taxon>Pseudomonadati</taxon>
        <taxon>Pseudomonadota</taxon>
        <taxon>Betaproteobacteria</taxon>
        <taxon>Burkholderiales</taxon>
        <taxon>Oxalobacteraceae</taxon>
        <taxon>Telluria group</taxon>
        <taxon>Massilia</taxon>
    </lineage>
</organism>
<dbReference type="EMBL" id="CP065053">
    <property type="protein sequence ID" value="QPI48425.1"/>
    <property type="molecule type" value="Genomic_DNA"/>
</dbReference>
<evidence type="ECO:0000313" key="3">
    <source>
        <dbReference type="Proteomes" id="UP000662888"/>
    </source>
</evidence>
<name>A0AA49A7C2_9BURK</name>
<dbReference type="RefSeq" id="WP_206088045.1">
    <property type="nucleotide sequence ID" value="NZ_CP065053.1"/>
</dbReference>
<gene>
    <name evidence="2" type="ORF">IV454_23230</name>
</gene>
<protein>
    <submittedName>
        <fullName evidence="2">Uncharacterized protein</fullName>
    </submittedName>
</protein>
<dbReference type="Proteomes" id="UP000662888">
    <property type="component" value="Chromosome"/>
</dbReference>
<feature type="region of interest" description="Disordered" evidence="1">
    <location>
        <begin position="1"/>
        <end position="22"/>
    </location>
</feature>